<dbReference type="InterPro" id="IPR025991">
    <property type="entry name" value="Chemoreceptor_zinc-bind_dom"/>
</dbReference>
<sequence>MDLKLWIEQYNAGKDVPLNLTTAQQDLHGLHLLEAIEAHEAWIERLESTLRGKNPEEYDPAVVGVDHLCKLGKWLYSDGLCLDKYPEYEVVKNAHARFHQCAGDILQNHRKGYLMEAISALRHELIDLSKEVKVALVSLLDKVQTN</sequence>
<feature type="domain" description="Chemoreceptor zinc-binding" evidence="1">
    <location>
        <begin position="39"/>
        <end position="106"/>
    </location>
</feature>
<dbReference type="RefSeq" id="WP_095061786.1">
    <property type="nucleotide sequence ID" value="NZ_FXUV02000001.1"/>
</dbReference>
<dbReference type="STRING" id="1522312.GCA_900177895_02194"/>
<accession>A0A238HDQ2</accession>
<gene>
    <name evidence="2" type="ORF">KEBURONENSIS_00001</name>
</gene>
<reference evidence="4" key="2">
    <citation type="submission" date="2017-06" db="EMBL/GenBank/DDBJ databases">
        <authorList>
            <person name="Laurent S."/>
        </authorList>
    </citation>
    <scope>NUCLEOTIDE SEQUENCE [LARGE SCALE GENOMIC DNA]</scope>
</reference>
<dbReference type="Gene3D" id="1.20.120.30">
    <property type="entry name" value="Aspartate receptor, ligand-binding domain"/>
    <property type="match status" value="1"/>
</dbReference>
<reference evidence="2" key="1">
    <citation type="submission" date="2017-05" db="EMBL/GenBank/DDBJ databases">
        <authorList>
            <person name="Song R."/>
            <person name="Chenine A.L."/>
            <person name="Ruprecht R.M."/>
        </authorList>
    </citation>
    <scope>NUCLEOTIDE SEQUENCE</scope>
    <source>
        <strain evidence="2">Kingella_eburonensis</strain>
    </source>
</reference>
<evidence type="ECO:0000313" key="4">
    <source>
        <dbReference type="Proteomes" id="UP000215450"/>
    </source>
</evidence>
<dbReference type="OrthoDB" id="8613985at2"/>
<organism evidence="2">
    <name type="scientific">Kingella negevensis</name>
    <dbReference type="NCBI Taxonomy" id="1522312"/>
    <lineage>
        <taxon>Bacteria</taxon>
        <taxon>Pseudomonadati</taxon>
        <taxon>Pseudomonadota</taxon>
        <taxon>Betaproteobacteria</taxon>
        <taxon>Neisseriales</taxon>
        <taxon>Neisseriaceae</taxon>
        <taxon>Kingella</taxon>
    </lineage>
</organism>
<dbReference type="EMBL" id="FXUV02000001">
    <property type="protein sequence ID" value="SNB50911.1"/>
    <property type="molecule type" value="Genomic_DNA"/>
</dbReference>
<evidence type="ECO:0000313" key="3">
    <source>
        <dbReference type="EMBL" id="SNB50911.1"/>
    </source>
</evidence>
<keyword evidence="4" id="KW-1185">Reference proteome</keyword>
<evidence type="ECO:0000259" key="1">
    <source>
        <dbReference type="Pfam" id="PF13682"/>
    </source>
</evidence>
<protein>
    <submittedName>
        <fullName evidence="2">Diguanylate cyclase</fullName>
    </submittedName>
</protein>
<dbReference type="AlphaFoldDB" id="A0A238HDQ2"/>
<reference evidence="3" key="3">
    <citation type="submission" date="2017-06" db="EMBL/GenBank/DDBJ databases">
        <authorList>
            <person name="Kim H.J."/>
            <person name="Triplett B.A."/>
        </authorList>
    </citation>
    <scope>NUCLEOTIDE SEQUENCE [LARGE SCALE GENOMIC DNA]</scope>
    <source>
        <strain evidence="3">Kingella_eburonensis</strain>
    </source>
</reference>
<dbReference type="EMBL" id="FXUV01000001">
    <property type="protein sequence ID" value="SMQ11647.1"/>
    <property type="molecule type" value="Genomic_DNA"/>
</dbReference>
<dbReference type="Pfam" id="PF13682">
    <property type="entry name" value="CZB"/>
    <property type="match status" value="1"/>
</dbReference>
<dbReference type="Proteomes" id="UP000215450">
    <property type="component" value="Unassembled WGS sequence"/>
</dbReference>
<name>A0A238HDQ2_9NEIS</name>
<proteinExistence type="predicted"/>
<evidence type="ECO:0000313" key="2">
    <source>
        <dbReference type="EMBL" id="SMQ11647.1"/>
    </source>
</evidence>